<evidence type="ECO:0000313" key="1">
    <source>
        <dbReference type="EMBL" id="RJF71761.1"/>
    </source>
</evidence>
<evidence type="ECO:0000313" key="2">
    <source>
        <dbReference type="Proteomes" id="UP000286287"/>
    </source>
</evidence>
<sequence length="71" mass="7669">MSEATEFISPMLSGVAVNEFVTPEELTLIKLREATGVVLLSVQAAPQDVGEPLAFRESRQFSLAENFSPDG</sequence>
<dbReference type="EMBL" id="QYUJ01000014">
    <property type="protein sequence ID" value="RJF71761.1"/>
    <property type="molecule type" value="Genomic_DNA"/>
</dbReference>
<dbReference type="AlphaFoldDB" id="A0A418V6P1"/>
<accession>A0A418V6P1</accession>
<protein>
    <submittedName>
        <fullName evidence="1">Uncharacterized protein</fullName>
    </submittedName>
</protein>
<proteinExistence type="predicted"/>
<dbReference type="Proteomes" id="UP000286287">
    <property type="component" value="Unassembled WGS sequence"/>
</dbReference>
<dbReference type="RefSeq" id="WP_119763256.1">
    <property type="nucleotide sequence ID" value="NZ_QYUJ01000014.1"/>
</dbReference>
<organism evidence="1 2">
    <name type="scientific">Deinococcus cavernae</name>
    <dbReference type="NCBI Taxonomy" id="2320857"/>
    <lineage>
        <taxon>Bacteria</taxon>
        <taxon>Thermotogati</taxon>
        <taxon>Deinococcota</taxon>
        <taxon>Deinococci</taxon>
        <taxon>Deinococcales</taxon>
        <taxon>Deinococcaceae</taxon>
        <taxon>Deinococcus</taxon>
    </lineage>
</organism>
<reference evidence="1 2" key="1">
    <citation type="submission" date="2018-09" db="EMBL/GenBank/DDBJ databases">
        <authorList>
            <person name="Zhu H."/>
        </authorList>
    </citation>
    <scope>NUCLEOTIDE SEQUENCE [LARGE SCALE GENOMIC DNA]</scope>
    <source>
        <strain evidence="1 2">K2S05-167</strain>
    </source>
</reference>
<keyword evidence="2" id="KW-1185">Reference proteome</keyword>
<name>A0A418V6P1_9DEIO</name>
<comment type="caution">
    <text evidence="1">The sequence shown here is derived from an EMBL/GenBank/DDBJ whole genome shotgun (WGS) entry which is preliminary data.</text>
</comment>
<gene>
    <name evidence="1" type="ORF">D3875_09465</name>
</gene>